<evidence type="ECO:0000313" key="2">
    <source>
        <dbReference type="EMBL" id="CAI10224.1"/>
    </source>
</evidence>
<feature type="compositionally biased region" description="Acidic residues" evidence="1">
    <location>
        <begin position="45"/>
        <end position="54"/>
    </location>
</feature>
<feature type="region of interest" description="Disordered" evidence="1">
    <location>
        <begin position="45"/>
        <end position="72"/>
    </location>
</feature>
<evidence type="ECO:0000313" key="3">
    <source>
        <dbReference type="Proteomes" id="UP000006552"/>
    </source>
</evidence>
<name>Q5NXJ0_AROAE</name>
<dbReference type="HOGENOM" id="CLU_2713595_0_0_4"/>
<proteinExistence type="predicted"/>
<evidence type="ECO:0000256" key="1">
    <source>
        <dbReference type="SAM" id="MobiDB-lite"/>
    </source>
</evidence>
<dbReference type="OrthoDB" id="9913574at2"/>
<dbReference type="AlphaFoldDB" id="Q5NXJ0"/>
<dbReference type="Proteomes" id="UP000006552">
    <property type="component" value="Chromosome"/>
</dbReference>
<accession>Q5NXJ0</accession>
<keyword evidence="3" id="KW-1185">Reference proteome</keyword>
<dbReference type="RefSeq" id="WP_011239867.1">
    <property type="nucleotide sequence ID" value="NC_006513.1"/>
</dbReference>
<sequence length="72" mass="8436">MKKVRLYACRQFDVTTLKWSTGRYKYTLDEIASFPYAEPIMDDWEDVDRPDDDDLRQNSTGGLMRGLGDRGR</sequence>
<dbReference type="KEGG" id="eba:ebA7228"/>
<reference evidence="2 3" key="1">
    <citation type="journal article" date="2005" name="Arch. Microbiol.">
        <title>The genome sequence of an anaerobic aromatic-degrading denitrifying bacterium, strain EbN1.</title>
        <authorList>
            <person name="Rabus R."/>
            <person name="Kube M."/>
            <person name="Heider J."/>
            <person name="Beck A."/>
            <person name="Heitmann K."/>
            <person name="Widdel F."/>
            <person name="Reinhardt R."/>
        </authorList>
    </citation>
    <scope>NUCLEOTIDE SEQUENCE [LARGE SCALE GENOMIC DNA]</scope>
    <source>
        <strain evidence="2 3">EbN1</strain>
    </source>
</reference>
<dbReference type="EMBL" id="CR555306">
    <property type="protein sequence ID" value="CAI10224.1"/>
    <property type="molecule type" value="Genomic_DNA"/>
</dbReference>
<organism evidence="2 3">
    <name type="scientific">Aromatoleum aromaticum (strain DSM 19018 / LMG 30748 / EbN1)</name>
    <name type="common">Azoarcus sp. (strain EbN1)</name>
    <dbReference type="NCBI Taxonomy" id="76114"/>
    <lineage>
        <taxon>Bacteria</taxon>
        <taxon>Pseudomonadati</taxon>
        <taxon>Pseudomonadota</taxon>
        <taxon>Betaproteobacteria</taxon>
        <taxon>Rhodocyclales</taxon>
        <taxon>Rhodocyclaceae</taxon>
        <taxon>Aromatoleum</taxon>
    </lineage>
</organism>
<gene>
    <name evidence="2" type="ORF">ebA7228</name>
</gene>
<protein>
    <submittedName>
        <fullName evidence="2">Uncharacterized protein</fullName>
    </submittedName>
</protein>